<feature type="region of interest" description="Disordered" evidence="1">
    <location>
        <begin position="1"/>
        <end position="80"/>
    </location>
</feature>
<evidence type="ECO:0000256" key="2">
    <source>
        <dbReference type="SAM" id="Phobius"/>
    </source>
</evidence>
<evidence type="ECO:0000313" key="4">
    <source>
        <dbReference type="Proteomes" id="UP000030182"/>
    </source>
</evidence>
<name>A0ABR4SMT2_9MICO</name>
<dbReference type="SUPFAM" id="SSF81995">
    <property type="entry name" value="beta-sandwich domain of Sec23/24"/>
    <property type="match status" value="1"/>
</dbReference>
<feature type="compositionally biased region" description="Low complexity" evidence="1">
    <location>
        <begin position="38"/>
        <end position="68"/>
    </location>
</feature>
<keyword evidence="4" id="KW-1185">Reference proteome</keyword>
<accession>A0ABR4SMT2</accession>
<feature type="transmembrane region" description="Helical" evidence="2">
    <location>
        <begin position="100"/>
        <end position="122"/>
    </location>
</feature>
<dbReference type="RefSeq" id="WP_034371841.1">
    <property type="nucleotide sequence ID" value="NZ_KN323183.1"/>
</dbReference>
<reference evidence="3 4" key="1">
    <citation type="submission" date="2014-01" db="EMBL/GenBank/DDBJ databases">
        <title>Draft genome sequence of the multidrug-resistant clinical isolate Dermabacter hominis 1368.</title>
        <authorList>
            <person name="Albersmeier A."/>
            <person name="Bomholt C."/>
            <person name="Glaub A."/>
            <person name="Ruckert C."/>
            <person name="Soriano F."/>
            <person name="Fernandez-Natal I."/>
            <person name="Tauch A."/>
        </authorList>
    </citation>
    <scope>NUCLEOTIDE SEQUENCE [LARGE SCALE GENOMIC DNA]</scope>
    <source>
        <strain evidence="3 4">1368</strain>
    </source>
</reference>
<gene>
    <name evidence="3" type="ORF">DHOM_00060</name>
</gene>
<organism evidence="3 4">
    <name type="scientific">Dermabacter hominis 1368</name>
    <dbReference type="NCBI Taxonomy" id="1450519"/>
    <lineage>
        <taxon>Bacteria</taxon>
        <taxon>Bacillati</taxon>
        <taxon>Actinomycetota</taxon>
        <taxon>Actinomycetes</taxon>
        <taxon>Micrococcales</taxon>
        <taxon>Dermabacteraceae</taxon>
        <taxon>Dermabacter</taxon>
    </lineage>
</organism>
<sequence>MSDPFNGNDRPRPTYGQSANEASGQYSPYGQPSAPEAQGSNQYQSSPQYSQNGQQYQQQSQQYSQPQYTPQAPQGAFGGYGTPQNYGGAALKPKQKPIGIVLTLIGVAFLVISLILGGIAIWRTGAGLMDEIGDLSSLEKTNSKFEGGKATYDFEVDGFEVLALYIPEADKDNATCKAVLEDGTELEAQTDASDSDSLDINGQKYVPYKDSFLANNVSGKGTLTCENVSAAVSVIGPINPINMVGGGIGWGIGALVTGLIGGLLFFVGVVVMIVRAIGRSRN</sequence>
<keyword evidence="2" id="KW-0812">Transmembrane</keyword>
<feature type="compositionally biased region" description="Polar residues" evidence="1">
    <location>
        <begin position="15"/>
        <end position="30"/>
    </location>
</feature>
<dbReference type="Proteomes" id="UP000030182">
    <property type="component" value="Unassembled WGS sequence"/>
</dbReference>
<evidence type="ECO:0000256" key="1">
    <source>
        <dbReference type="SAM" id="MobiDB-lite"/>
    </source>
</evidence>
<evidence type="ECO:0000313" key="3">
    <source>
        <dbReference type="EMBL" id="KDS94503.1"/>
    </source>
</evidence>
<protein>
    <submittedName>
        <fullName evidence="3">Uncharacterized protein</fullName>
    </submittedName>
</protein>
<keyword evidence="2" id="KW-0472">Membrane</keyword>
<proteinExistence type="predicted"/>
<comment type="caution">
    <text evidence="3">The sequence shown here is derived from an EMBL/GenBank/DDBJ whole genome shotgun (WGS) entry which is preliminary data.</text>
</comment>
<feature type="transmembrane region" description="Helical" evidence="2">
    <location>
        <begin position="248"/>
        <end position="274"/>
    </location>
</feature>
<keyword evidence="2" id="KW-1133">Transmembrane helix</keyword>
<dbReference type="EMBL" id="JDRS01000001">
    <property type="protein sequence ID" value="KDS94503.1"/>
    <property type="molecule type" value="Genomic_DNA"/>
</dbReference>